<accession>Q2QV49</accession>
<sequence length="86" mass="9550">MEGWPRFFSSSRTRWWQRRSKAATAMAALRGWTDGDGGELRVDGVGGAPVICGGKGERDEDGDDLAMMMKETVTTEKNTFSRTLVY</sequence>
<reference evidence="1" key="2">
    <citation type="submission" date="2005-04" db="EMBL/GenBank/DDBJ databases">
        <authorList>
            <person name="Buell C.R."/>
            <person name="Wing R.A."/>
            <person name="McCombie W.A."/>
            <person name="Ouyang S."/>
        </authorList>
    </citation>
    <scope>NUCLEOTIDE SEQUENCE</scope>
</reference>
<gene>
    <name evidence="1" type="ordered locus">LOC_Os12g14030</name>
</gene>
<dbReference type="AlphaFoldDB" id="Q2QV49"/>
<reference evidence="1" key="3">
    <citation type="submission" date="2006-01" db="EMBL/GenBank/DDBJ databases">
        <authorList>
            <person name="Buell R."/>
        </authorList>
    </citation>
    <scope>NUCLEOTIDE SEQUENCE</scope>
</reference>
<proteinExistence type="predicted"/>
<name>Q2QV49_ORYSJ</name>
<protein>
    <submittedName>
        <fullName evidence="1">Uncharacterized protein</fullName>
    </submittedName>
</protein>
<organism evidence="1">
    <name type="scientific">Oryza sativa subsp. japonica</name>
    <name type="common">Rice</name>
    <dbReference type="NCBI Taxonomy" id="39947"/>
    <lineage>
        <taxon>Eukaryota</taxon>
        <taxon>Viridiplantae</taxon>
        <taxon>Streptophyta</taxon>
        <taxon>Embryophyta</taxon>
        <taxon>Tracheophyta</taxon>
        <taxon>Spermatophyta</taxon>
        <taxon>Magnoliopsida</taxon>
        <taxon>Liliopsida</taxon>
        <taxon>Poales</taxon>
        <taxon>Poaceae</taxon>
        <taxon>BOP clade</taxon>
        <taxon>Oryzoideae</taxon>
        <taxon>Oryzeae</taxon>
        <taxon>Oryzinae</taxon>
        <taxon>Oryza</taxon>
        <taxon>Oryza sativa</taxon>
    </lineage>
</organism>
<evidence type="ECO:0000313" key="1">
    <source>
        <dbReference type="EMBL" id="ABA97207.2"/>
    </source>
</evidence>
<reference evidence="1" key="1">
    <citation type="journal article" date="2005" name="BMC Biol.">
        <title>The sequence of rice chromosomes 11 and 12, rich in disease resistance genes and recent gene duplications.</title>
        <authorList>
            <consortium name="The rice chromosomes 11 and 12 sequencing consortia"/>
        </authorList>
    </citation>
    <scope>NUCLEOTIDE SEQUENCE [LARGE SCALE GENOMIC DNA]</scope>
</reference>
<dbReference type="EMBL" id="DP000011">
    <property type="protein sequence ID" value="ABA97207.2"/>
    <property type="molecule type" value="Genomic_DNA"/>
</dbReference>